<reference evidence="2 3" key="2">
    <citation type="submission" date="2014-10" db="EMBL/GenBank/DDBJ databases">
        <title>Paracoccus sanguinis sp. nov., isolated from clinical specimens of New York State patients.</title>
        <authorList>
            <person name="Mingle L.A."/>
            <person name="Cole J.A."/>
            <person name="Lapierre P."/>
            <person name="Musser K.A."/>
        </authorList>
    </citation>
    <scope>NUCLEOTIDE SEQUENCE [LARGE SCALE GENOMIC DNA]</scope>
    <source>
        <strain evidence="2 3">5503</strain>
    </source>
</reference>
<evidence type="ECO:0000313" key="3">
    <source>
        <dbReference type="Proteomes" id="UP000029858"/>
    </source>
</evidence>
<dbReference type="PANTHER" id="PTHR35811">
    <property type="entry name" value="SLR1870 PROTEIN"/>
    <property type="match status" value="1"/>
</dbReference>
<comment type="caution">
    <text evidence="2">The sequence shown here is derived from an EMBL/GenBank/DDBJ whole genome shotgun (WGS) entry which is preliminary data.</text>
</comment>
<gene>
    <name evidence="2" type="ORF">IX56_07415</name>
</gene>
<proteinExistence type="predicted"/>
<accession>A0A099GKB6</accession>
<dbReference type="CDD" id="cd11297">
    <property type="entry name" value="PIN_LabA-like_N_1"/>
    <property type="match status" value="1"/>
</dbReference>
<dbReference type="Pfam" id="PF01936">
    <property type="entry name" value="NYN"/>
    <property type="match status" value="1"/>
</dbReference>
<dbReference type="Gene3D" id="3.40.50.1010">
    <property type="entry name" value="5'-nuclease"/>
    <property type="match status" value="1"/>
</dbReference>
<dbReference type="AlphaFoldDB" id="A0A099GKB6"/>
<sequence>MTQPVAVLVDGDNISGKNAASILGIAKEHGDPIVVRAYLDAQRASDWHLAIGYRLVHAGFGKNASDILLEIDAMDLVHAKTAMRFIVVSSDGDFTHLAVRLRELGAKVIGVGEAKAPHMFRASCSSFVELGAKPTVKLVSKAPTGIADLDMKIRAMIAQHSKKGAGMRIAELAPKMHVAHGIKISTLPEKTWRSYLTARPALYDLDPRGPEAMVRFRPEGFAAAA</sequence>
<dbReference type="EMBL" id="JRKQ01000028">
    <property type="protein sequence ID" value="KGJ22533.1"/>
    <property type="molecule type" value="Genomic_DNA"/>
</dbReference>
<protein>
    <recommendedName>
        <fullName evidence="1">NYN domain-containing protein</fullName>
    </recommendedName>
</protein>
<evidence type="ECO:0000259" key="1">
    <source>
        <dbReference type="Pfam" id="PF01936"/>
    </source>
</evidence>
<reference evidence="2 3" key="1">
    <citation type="submission" date="2014-09" db="EMBL/GenBank/DDBJ databases">
        <authorList>
            <person name="McGinnis J.M."/>
            <person name="Wolfgang W.J."/>
        </authorList>
    </citation>
    <scope>NUCLEOTIDE SEQUENCE [LARGE SCALE GENOMIC DNA]</scope>
    <source>
        <strain evidence="2 3">5503</strain>
    </source>
</reference>
<dbReference type="RefSeq" id="WP_036708816.1">
    <property type="nucleotide sequence ID" value="NZ_JRKQ01000028.1"/>
</dbReference>
<evidence type="ECO:0000313" key="2">
    <source>
        <dbReference type="EMBL" id="KGJ22533.1"/>
    </source>
</evidence>
<name>A0A099GKB6_9RHOB</name>
<dbReference type="Proteomes" id="UP000029858">
    <property type="component" value="Unassembled WGS sequence"/>
</dbReference>
<dbReference type="PANTHER" id="PTHR35811:SF1">
    <property type="entry name" value="HTH OST-TYPE DOMAIN-CONTAINING PROTEIN"/>
    <property type="match status" value="1"/>
</dbReference>
<dbReference type="InterPro" id="IPR021139">
    <property type="entry name" value="NYN"/>
</dbReference>
<organism evidence="2 3">
    <name type="scientific">Paracoccus sanguinis</name>
    <dbReference type="NCBI Taxonomy" id="1545044"/>
    <lineage>
        <taxon>Bacteria</taxon>
        <taxon>Pseudomonadati</taxon>
        <taxon>Pseudomonadota</taxon>
        <taxon>Alphaproteobacteria</taxon>
        <taxon>Rhodobacterales</taxon>
        <taxon>Paracoccaceae</taxon>
        <taxon>Paracoccus</taxon>
    </lineage>
</organism>
<feature type="domain" description="NYN" evidence="1">
    <location>
        <begin position="5"/>
        <end position="130"/>
    </location>
</feature>
<dbReference type="GO" id="GO:0004540">
    <property type="term" value="F:RNA nuclease activity"/>
    <property type="evidence" value="ECO:0007669"/>
    <property type="project" value="InterPro"/>
</dbReference>